<dbReference type="GO" id="GO:0005634">
    <property type="term" value="C:nucleus"/>
    <property type="evidence" value="ECO:0007669"/>
    <property type="project" value="UniProtKB-SubCell"/>
</dbReference>
<dbReference type="InterPro" id="IPR004871">
    <property type="entry name" value="RSE1/DDB1/CPSF1_C"/>
</dbReference>
<dbReference type="AlphaFoldDB" id="A0AAV7YUU6"/>
<dbReference type="Gene3D" id="2.130.10.10">
    <property type="entry name" value="YVTN repeat-like/Quinoprotein amine dehydrogenase"/>
    <property type="match status" value="3"/>
</dbReference>
<evidence type="ECO:0000256" key="1">
    <source>
        <dbReference type="ARBA" id="ARBA00004123"/>
    </source>
</evidence>
<dbReference type="GO" id="GO:0003676">
    <property type="term" value="F:nucleic acid binding"/>
    <property type="evidence" value="ECO:0007669"/>
    <property type="project" value="InterPro"/>
</dbReference>
<dbReference type="InterPro" id="IPR058543">
    <property type="entry name" value="Beta-prop_RSE1/DDB1/CPSF1_2nd"/>
</dbReference>
<feature type="coiled-coil region" evidence="3">
    <location>
        <begin position="601"/>
        <end position="628"/>
    </location>
</feature>
<evidence type="ECO:0000313" key="9">
    <source>
        <dbReference type="Proteomes" id="UP001146793"/>
    </source>
</evidence>
<evidence type="ECO:0000313" key="8">
    <source>
        <dbReference type="EMBL" id="KAJ3432517.1"/>
    </source>
</evidence>
<dbReference type="Pfam" id="PF23726">
    <property type="entry name" value="Beta-prop_RSE1_2nd"/>
    <property type="match status" value="1"/>
</dbReference>
<evidence type="ECO:0000259" key="6">
    <source>
        <dbReference type="Pfam" id="PF10433"/>
    </source>
</evidence>
<dbReference type="SUPFAM" id="SSF50978">
    <property type="entry name" value="WD40 repeat-like"/>
    <property type="match status" value="1"/>
</dbReference>
<dbReference type="InterPro" id="IPR018846">
    <property type="entry name" value="Beta-prop_RSE1/DDB1/CPSF1_1st"/>
</dbReference>
<organism evidence="8 9">
    <name type="scientific">Anaeramoeba flamelloides</name>
    <dbReference type="NCBI Taxonomy" id="1746091"/>
    <lineage>
        <taxon>Eukaryota</taxon>
        <taxon>Metamonada</taxon>
        <taxon>Anaeramoebidae</taxon>
        <taxon>Anaeramoeba</taxon>
    </lineage>
</organism>
<dbReference type="EMBL" id="JANTQA010000047">
    <property type="protein sequence ID" value="KAJ3432517.1"/>
    <property type="molecule type" value="Genomic_DNA"/>
</dbReference>
<dbReference type="Gene3D" id="1.10.150.910">
    <property type="match status" value="1"/>
</dbReference>
<protein>
    <submittedName>
        <fullName evidence="8">Splicing factor 3b subunit</fullName>
    </submittedName>
</protein>
<dbReference type="InterPro" id="IPR015943">
    <property type="entry name" value="WD40/YVTN_repeat-like_dom_sf"/>
</dbReference>
<accession>A0AAV7YUU6</accession>
<comment type="subcellular location">
    <subcellularLocation>
        <location evidence="1">Nucleus</location>
    </subcellularLocation>
</comment>
<sequence length="1266" mass="146595">MAFYHLTLQQPTSIFQGIKGNFIQAGKEDLVVSKGRILTLYCLSSHSLTETTNIDTFGFIRGICVLRLPSEDQDLIALINEGGFLSLIKFNSHNQKFDCVLQQKVTEKGFKRTQPGQMILSQKQTLLIPAIESSILALTVQKANTKYSIEKTIYFKSQRLCSFFLNVCWSSTNSSFFTIEIDCRNSIGTTNLVEYQIGNQFQNIIEKKRTKIDKTSNLIINVPSKEDLSIDRGVLICSQGKINYFNESQKEQKVINIPIRENCKQLKKCQTLNCGIYCFYEKYENKSIKYNFLLQNDLGDLYKLILIFDANNSINNLTISYFDTIPISTNLIIIGKNYLFSSSNFSTHFYYKIKKWDNQIENEIYKTNEEETSMYKFNDDLKQLNLINDLANISPLIDCQISQIESQYKTNQNSISRDHFNTKMYCLTGTSINSTIQMLEYGMPITELNDFKIPIEDKPTGIWTLKLKIFDQFHKYLIISFSSFTLLFQINEKALIPIIETNLLDLTVQTLQIQLMLDNSVIQIYPNGIRHMKKNEVVIWSPLNQQKIDHCITNPIQIVISINNNYLAYFELLKDGNLPEIEKIEFQNICSMDLINDFNFTRNNRKENENIKNQNENINNNMEIETEKDIDLNTINSNHYKSPFLIIGTNNNYLFILSLFDNTILHIITSITLEAKPESMALIKIKTNINSIKNDDNNNNNQFNKNNENISNNSRSNNQSNDHTYFLNLGLENGILIQYLFNKSNIVLNKPIFHLFKKNENKKFKFIKCQTQNENSIILISDSVWLISLMKNEFLLAPLNNLEIEDLAIFNQKEITEGFFGIDSRNIIKYFSIENTNKKFQESIIKLKTTPRKMITHPKNGTMFIILRDFIKTNNLENNNEQDYENEKALNKKKKIDIWDSKILIIHPNEPNNFHYQQFLERGEIGYSLSILENKNIYYLVVGSACSVTLKPRSCKHGYITVFKIVNDSQLQFITKIKVTNIPYCLQVKNNHIIAGIGSSLIIFQFIRNQIFIKTEFKNNNSNDNNNNNNNNNTLLNFVVSLSIEKDLIFVGDITKSIFIFQYRNNKLKLYAKDNVSRFITTHFASNNLLFAGDKFGNLLIYKIPEKKLSDNNFNFLNQQLSLSSTFLSNDLLNDSLSLNLDRIGNFHIGEMINSIQPIQFGGSNLIFYSTILGTFGILINIPSNNQINFFYQLQVLLKKKIKTVSGNDNLDWRSYYFPNKGILDGDFCELFLTLKKKDQLAIAEKMEIPLIEILKQLQNMRNKVL</sequence>
<reference evidence="8" key="1">
    <citation type="submission" date="2022-08" db="EMBL/GenBank/DDBJ databases">
        <title>Novel sulphate-reducing endosymbionts in the free-living metamonad Anaeramoeba.</title>
        <authorList>
            <person name="Jerlstrom-Hultqvist J."/>
            <person name="Cepicka I."/>
            <person name="Gallot-Lavallee L."/>
            <person name="Salas-Leiva D."/>
            <person name="Curtis B.A."/>
            <person name="Zahonova K."/>
            <person name="Pipaliya S."/>
            <person name="Dacks J."/>
            <person name="Roger A.J."/>
        </authorList>
    </citation>
    <scope>NUCLEOTIDE SEQUENCE</scope>
    <source>
        <strain evidence="8">Busselton2</strain>
    </source>
</reference>
<dbReference type="PANTHER" id="PTHR10644">
    <property type="entry name" value="DNA REPAIR/RNA PROCESSING CPSF FAMILY"/>
    <property type="match status" value="1"/>
</dbReference>
<name>A0AAV7YUU6_9EUKA</name>
<feature type="domain" description="RSE1/DDB1/CPSF1 first beta-propeller" evidence="6">
    <location>
        <begin position="13"/>
        <end position="361"/>
    </location>
</feature>
<evidence type="ECO:0000259" key="5">
    <source>
        <dbReference type="Pfam" id="PF03178"/>
    </source>
</evidence>
<feature type="domain" description="RSE1/DDB1/CPSF1 second beta-propeller" evidence="7">
    <location>
        <begin position="454"/>
        <end position="830"/>
    </location>
</feature>
<comment type="caution">
    <text evidence="8">The sequence shown here is derived from an EMBL/GenBank/DDBJ whole genome shotgun (WGS) entry which is preliminary data.</text>
</comment>
<dbReference type="Proteomes" id="UP001146793">
    <property type="component" value="Unassembled WGS sequence"/>
</dbReference>
<keyword evidence="2" id="KW-0539">Nucleus</keyword>
<dbReference type="Pfam" id="PF03178">
    <property type="entry name" value="CPSF_A"/>
    <property type="match status" value="1"/>
</dbReference>
<feature type="region of interest" description="Disordered" evidence="4">
    <location>
        <begin position="694"/>
        <end position="717"/>
    </location>
</feature>
<proteinExistence type="predicted"/>
<feature type="domain" description="RSE1/DDB1/CPSF1 C-terminal" evidence="5">
    <location>
        <begin position="901"/>
        <end position="1233"/>
    </location>
</feature>
<keyword evidence="3" id="KW-0175">Coiled coil</keyword>
<dbReference type="Pfam" id="PF10433">
    <property type="entry name" value="Beta-prop_RSE1_1st"/>
    <property type="match status" value="1"/>
</dbReference>
<evidence type="ECO:0000256" key="2">
    <source>
        <dbReference type="ARBA" id="ARBA00023242"/>
    </source>
</evidence>
<gene>
    <name evidence="8" type="ORF">M0812_21458</name>
</gene>
<dbReference type="InterPro" id="IPR050358">
    <property type="entry name" value="RSE1/DDB1/CFT1"/>
</dbReference>
<evidence type="ECO:0000256" key="4">
    <source>
        <dbReference type="SAM" id="MobiDB-lite"/>
    </source>
</evidence>
<evidence type="ECO:0000256" key="3">
    <source>
        <dbReference type="SAM" id="Coils"/>
    </source>
</evidence>
<evidence type="ECO:0000259" key="7">
    <source>
        <dbReference type="Pfam" id="PF23726"/>
    </source>
</evidence>
<dbReference type="InterPro" id="IPR036322">
    <property type="entry name" value="WD40_repeat_dom_sf"/>
</dbReference>